<dbReference type="InterPro" id="IPR016936">
    <property type="entry name" value="UCP029693"/>
</dbReference>
<organism evidence="2 3">
    <name type="scientific">Candidatus Phycosocius spiralis</name>
    <dbReference type="NCBI Taxonomy" id="2815099"/>
    <lineage>
        <taxon>Bacteria</taxon>
        <taxon>Pseudomonadati</taxon>
        <taxon>Pseudomonadota</taxon>
        <taxon>Alphaproteobacteria</taxon>
        <taxon>Caulobacterales</taxon>
        <taxon>Caulobacterales incertae sedis</taxon>
        <taxon>Candidatus Phycosocius</taxon>
    </lineage>
</organism>
<protein>
    <recommendedName>
        <fullName evidence="4">DUF2333 family protein</fullName>
    </recommendedName>
</protein>
<proteinExistence type="predicted"/>
<gene>
    <name evidence="2" type="ORF">PsB1_0958</name>
</gene>
<evidence type="ECO:0000313" key="2">
    <source>
        <dbReference type="EMBL" id="GIU66804.1"/>
    </source>
</evidence>
<keyword evidence="1" id="KW-1133">Transmembrane helix</keyword>
<dbReference type="RefSeq" id="WP_284359437.1">
    <property type="nucleotide sequence ID" value="NZ_BPFZ01000004.1"/>
</dbReference>
<evidence type="ECO:0000256" key="1">
    <source>
        <dbReference type="SAM" id="Phobius"/>
    </source>
</evidence>
<dbReference type="EMBL" id="BPFZ01000004">
    <property type="protein sequence ID" value="GIU66804.1"/>
    <property type="molecule type" value="Genomic_DNA"/>
</dbReference>
<evidence type="ECO:0008006" key="4">
    <source>
        <dbReference type="Google" id="ProtNLM"/>
    </source>
</evidence>
<keyword evidence="1" id="KW-0472">Membrane</keyword>
<reference evidence="2" key="2">
    <citation type="journal article" date="2023" name="ISME Commun">
        <title>Characterization of a bloom-associated alphaproteobacterial lineage, 'Candidatus Phycosocius': insights into freshwater algal-bacterial interactions.</title>
        <authorList>
            <person name="Tanabe Y."/>
            <person name="Yamaguchi H."/>
            <person name="Yoshida M."/>
            <person name="Kai A."/>
            <person name="Okazaki Y."/>
        </authorList>
    </citation>
    <scope>NUCLEOTIDE SEQUENCE</scope>
    <source>
        <strain evidence="2">BOTRYCO-1</strain>
    </source>
</reference>
<accession>A0ABQ4PVA3</accession>
<dbReference type="Proteomes" id="UP001161064">
    <property type="component" value="Unassembled WGS sequence"/>
</dbReference>
<keyword evidence="1" id="KW-0812">Transmembrane</keyword>
<dbReference type="Pfam" id="PF10095">
    <property type="entry name" value="DUF2333"/>
    <property type="match status" value="2"/>
</dbReference>
<comment type="caution">
    <text evidence="2">The sequence shown here is derived from an EMBL/GenBank/DDBJ whole genome shotgun (WGS) entry which is preliminary data.</text>
</comment>
<evidence type="ECO:0000313" key="3">
    <source>
        <dbReference type="Proteomes" id="UP001161064"/>
    </source>
</evidence>
<keyword evidence="3" id="KW-1185">Reference proteome</keyword>
<reference evidence="2" key="1">
    <citation type="submission" date="2021-05" db="EMBL/GenBank/DDBJ databases">
        <authorList>
            <person name="Tanabe Y."/>
        </authorList>
    </citation>
    <scope>NUCLEOTIDE SEQUENCE</scope>
    <source>
        <strain evidence="2">BOTRYCO-1</strain>
    </source>
</reference>
<sequence length="340" mass="37758">MDLGQRVRHTIAGLRRAMTPREAVDPLTQPKAPARPQHVLQWQPWLVVLVVALVPIYYVSGAVLTHRINDDLNFKAQEPAPQGSKTIALMAGLIDREINHTAWAPNIQPFQPAALLRFGGNMANFQSGMIKALSNVTFEIESYIGRSRGTSAADLDLGRARQGLSRQPDTWLLDPWPTSSADQEYRKARTALLAYNARIASGNAVFDVRADNLQALLTRSALDLGSSSDLLEKQIDAGRKVWIDRRADKLFYFVKGQSYAYYMILSALRDDFKAVITERRVGAIYDAMLADLASSASMAPMIVQNGSPNGVLLPNHLSTEGFYLLRARAKLREITDILQR</sequence>
<name>A0ABQ4PVA3_9PROT</name>
<feature type="transmembrane region" description="Helical" evidence="1">
    <location>
        <begin position="45"/>
        <end position="65"/>
    </location>
</feature>